<evidence type="ECO:0000313" key="2">
    <source>
        <dbReference type="Proteomes" id="UP000801492"/>
    </source>
</evidence>
<keyword evidence="2" id="KW-1185">Reference proteome</keyword>
<name>A0A8K0CT50_IGNLU</name>
<organism evidence="1 2">
    <name type="scientific">Ignelater luminosus</name>
    <name type="common">Cucubano</name>
    <name type="synonym">Pyrophorus luminosus</name>
    <dbReference type="NCBI Taxonomy" id="2038154"/>
    <lineage>
        <taxon>Eukaryota</taxon>
        <taxon>Metazoa</taxon>
        <taxon>Ecdysozoa</taxon>
        <taxon>Arthropoda</taxon>
        <taxon>Hexapoda</taxon>
        <taxon>Insecta</taxon>
        <taxon>Pterygota</taxon>
        <taxon>Neoptera</taxon>
        <taxon>Endopterygota</taxon>
        <taxon>Coleoptera</taxon>
        <taxon>Polyphaga</taxon>
        <taxon>Elateriformia</taxon>
        <taxon>Elateroidea</taxon>
        <taxon>Elateridae</taxon>
        <taxon>Agrypninae</taxon>
        <taxon>Pyrophorini</taxon>
        <taxon>Ignelater</taxon>
    </lineage>
</organism>
<accession>A0A8K0CT50</accession>
<dbReference type="AlphaFoldDB" id="A0A8K0CT50"/>
<comment type="caution">
    <text evidence="1">The sequence shown here is derived from an EMBL/GenBank/DDBJ whole genome shotgun (WGS) entry which is preliminary data.</text>
</comment>
<evidence type="ECO:0000313" key="1">
    <source>
        <dbReference type="EMBL" id="KAF2889120.1"/>
    </source>
</evidence>
<proteinExistence type="predicted"/>
<gene>
    <name evidence="1" type="ORF">ILUMI_17053</name>
</gene>
<reference evidence="1" key="1">
    <citation type="submission" date="2019-08" db="EMBL/GenBank/DDBJ databases">
        <title>The genome of the North American firefly Photinus pyralis.</title>
        <authorList>
            <consortium name="Photinus pyralis genome working group"/>
            <person name="Fallon T.R."/>
            <person name="Sander Lower S.E."/>
            <person name="Weng J.-K."/>
        </authorList>
    </citation>
    <scope>NUCLEOTIDE SEQUENCE</scope>
    <source>
        <strain evidence="1">TRF0915ILg1</strain>
        <tissue evidence="1">Whole body</tissue>
    </source>
</reference>
<protein>
    <submittedName>
        <fullName evidence="1">Uncharacterized protein</fullName>
    </submittedName>
</protein>
<dbReference type="OrthoDB" id="6777988at2759"/>
<dbReference type="EMBL" id="VTPC01070595">
    <property type="protein sequence ID" value="KAF2889120.1"/>
    <property type="molecule type" value="Genomic_DNA"/>
</dbReference>
<sequence length="208" mass="23926">MYKWGCDGSQQTRFKQEFESNSDSDANIFQSSFVPLQLSCNQENKVIWQNPLPSSTRFCKPIGIRFVKEIADITNEEISYVQNKINLLKATQVTQTNKTFLVKHVKMLAMVDAKDCNAATDTKSTMRCYICGATSKEFNDLSKRKDINEDSLQFGLSALHARIRLLEGLLHVPYKLPVKKWQLRNKKTKKIGDTRRIQKLVESDSRRS</sequence>
<dbReference type="Proteomes" id="UP000801492">
    <property type="component" value="Unassembled WGS sequence"/>
</dbReference>